<feature type="transmembrane region" description="Helical" evidence="8">
    <location>
        <begin position="527"/>
        <end position="545"/>
    </location>
</feature>
<keyword evidence="6 8" id="KW-1133">Transmembrane helix</keyword>
<dbReference type="InterPro" id="IPR035906">
    <property type="entry name" value="MetI-like_sf"/>
</dbReference>
<keyword evidence="3" id="KW-1003">Cell membrane</keyword>
<keyword evidence="2 8" id="KW-0813">Transport</keyword>
<feature type="transmembrane region" description="Helical" evidence="8">
    <location>
        <begin position="419"/>
        <end position="447"/>
    </location>
</feature>
<evidence type="ECO:0000256" key="1">
    <source>
        <dbReference type="ARBA" id="ARBA00004429"/>
    </source>
</evidence>
<evidence type="ECO:0000256" key="7">
    <source>
        <dbReference type="ARBA" id="ARBA00023136"/>
    </source>
</evidence>
<keyword evidence="7 8" id="KW-0472">Membrane</keyword>
<dbReference type="GO" id="GO:0005886">
    <property type="term" value="C:plasma membrane"/>
    <property type="evidence" value="ECO:0007669"/>
    <property type="project" value="UniProtKB-SubCell"/>
</dbReference>
<evidence type="ECO:0000259" key="9">
    <source>
        <dbReference type="PROSITE" id="PS50928"/>
    </source>
</evidence>
<dbReference type="CDD" id="cd06261">
    <property type="entry name" value="TM_PBP2"/>
    <property type="match status" value="2"/>
</dbReference>
<feature type="transmembrane region" description="Helical" evidence="8">
    <location>
        <begin position="148"/>
        <end position="171"/>
    </location>
</feature>
<gene>
    <name evidence="10" type="primary">cysW_3</name>
    <name evidence="10" type="ORF">NCTC11009_01921</name>
</gene>
<feature type="transmembrane region" description="Helical" evidence="8">
    <location>
        <begin position="63"/>
        <end position="87"/>
    </location>
</feature>
<dbReference type="EMBL" id="UATH01000001">
    <property type="protein sequence ID" value="SPY08691.1"/>
    <property type="molecule type" value="Genomic_DNA"/>
</dbReference>
<feature type="transmembrane region" description="Helical" evidence="8">
    <location>
        <begin position="468"/>
        <end position="490"/>
    </location>
</feature>
<evidence type="ECO:0000256" key="6">
    <source>
        <dbReference type="ARBA" id="ARBA00022989"/>
    </source>
</evidence>
<feature type="transmembrane region" description="Helical" evidence="8">
    <location>
        <begin position="94"/>
        <end position="115"/>
    </location>
</feature>
<comment type="similarity">
    <text evidence="8">Belongs to the binding-protein-dependent transport system permease family.</text>
</comment>
<organism evidence="10 11">
    <name type="scientific">Oligella urethralis</name>
    <dbReference type="NCBI Taxonomy" id="90245"/>
    <lineage>
        <taxon>Bacteria</taxon>
        <taxon>Pseudomonadati</taxon>
        <taxon>Pseudomonadota</taxon>
        <taxon>Betaproteobacteria</taxon>
        <taxon>Burkholderiales</taxon>
        <taxon>Alcaligenaceae</taxon>
        <taxon>Oligella</taxon>
    </lineage>
</organism>
<feature type="domain" description="ABC transmembrane type-1" evidence="9">
    <location>
        <begin position="59"/>
        <end position="266"/>
    </location>
</feature>
<feature type="transmembrane region" description="Helical" evidence="8">
    <location>
        <begin position="338"/>
        <end position="361"/>
    </location>
</feature>
<dbReference type="Gene3D" id="1.10.3720.10">
    <property type="entry name" value="MetI-like"/>
    <property type="match status" value="2"/>
</dbReference>
<sequence>MFSHQAKLQRVQGWSMGSILALLFVLIVFLPIAALAVHAISSGVDHWANLWRYVLPAATKNTLILLGGVALVVSIVGTTTSWLVTAFHFPTRNILVWALLLPLSLPAYIMAFAYVDLLHPLGPIQGFIRDLLGYSSPRQFRLPDARSMWGGILVMSMSLYPYVYFTTRAMFINQPVNLIEAARVLGCNQRQAFFRLILPLARPAIVIGVVLALLETLNDIGASEFLGIQTLTTSIFNTWVARSNLGGAAQIACIMLSVVVLLIYIERQARRRQRYSNAQRMTTVKPRQLKGWQAMAAMLYCWLPILIGFVAPVWYLSWEAYKRLAQGQVISANLWKSAWNTVYVSLVATVLTVLVGLLIVWVMRDPRFKFKKLFARIGSLGYAIPGTVLAIGLLSPYAWADSALASVLTKLFSLPPQLYIMGGISGLVIAYMVRFLAMTIGALEAGYERIPPQLDTAARNLGRSYRETFLLVHLPLLKPAIGTGAVLVFVDTMKELSITLLLRPMNFETLATWLYAEAARGTYEEGVIAALLIVAVGLIPVIFLARSQEKIKY</sequence>
<protein>
    <submittedName>
        <fullName evidence="10">Sulfate transport system permease protein CysW</fullName>
    </submittedName>
</protein>
<feature type="transmembrane region" description="Helical" evidence="8">
    <location>
        <begin position="192"/>
        <end position="214"/>
    </location>
</feature>
<feature type="transmembrane region" description="Helical" evidence="8">
    <location>
        <begin position="247"/>
        <end position="265"/>
    </location>
</feature>
<dbReference type="AlphaFoldDB" id="A0A2X1UWD8"/>
<accession>A0A2X1UWD8</accession>
<evidence type="ECO:0000313" key="11">
    <source>
        <dbReference type="Proteomes" id="UP000250242"/>
    </source>
</evidence>
<evidence type="ECO:0000256" key="3">
    <source>
        <dbReference type="ARBA" id="ARBA00022475"/>
    </source>
</evidence>
<reference evidence="10 11" key="1">
    <citation type="submission" date="2018-06" db="EMBL/GenBank/DDBJ databases">
        <authorList>
            <consortium name="Pathogen Informatics"/>
            <person name="Doyle S."/>
        </authorList>
    </citation>
    <scope>NUCLEOTIDE SEQUENCE [LARGE SCALE GENOMIC DNA]</scope>
    <source>
        <strain evidence="10 11">NCTC11009</strain>
    </source>
</reference>
<dbReference type="SUPFAM" id="SSF161098">
    <property type="entry name" value="MetI-like"/>
    <property type="match status" value="2"/>
</dbReference>
<evidence type="ECO:0000256" key="2">
    <source>
        <dbReference type="ARBA" id="ARBA00022448"/>
    </source>
</evidence>
<dbReference type="Proteomes" id="UP000250242">
    <property type="component" value="Unassembled WGS sequence"/>
</dbReference>
<evidence type="ECO:0000256" key="8">
    <source>
        <dbReference type="RuleBase" id="RU363032"/>
    </source>
</evidence>
<proteinExistence type="inferred from homology"/>
<comment type="subcellular location">
    <subcellularLocation>
        <location evidence="1">Cell inner membrane</location>
        <topology evidence="1">Multi-pass membrane protein</topology>
    </subcellularLocation>
    <subcellularLocation>
        <location evidence="8">Cell membrane</location>
        <topology evidence="8">Multi-pass membrane protein</topology>
    </subcellularLocation>
</comment>
<feature type="transmembrane region" description="Helical" evidence="8">
    <location>
        <begin position="373"/>
        <end position="399"/>
    </location>
</feature>
<dbReference type="PROSITE" id="PS50928">
    <property type="entry name" value="ABC_TM1"/>
    <property type="match status" value="2"/>
</dbReference>
<dbReference type="PANTHER" id="PTHR43357">
    <property type="entry name" value="INNER MEMBRANE ABC TRANSPORTER PERMEASE PROTEIN YDCV"/>
    <property type="match status" value="1"/>
</dbReference>
<dbReference type="GO" id="GO:0055085">
    <property type="term" value="P:transmembrane transport"/>
    <property type="evidence" value="ECO:0007669"/>
    <property type="project" value="InterPro"/>
</dbReference>
<feature type="transmembrane region" description="Helical" evidence="8">
    <location>
        <begin position="297"/>
        <end position="318"/>
    </location>
</feature>
<evidence type="ECO:0000256" key="5">
    <source>
        <dbReference type="ARBA" id="ARBA00022692"/>
    </source>
</evidence>
<dbReference type="PANTHER" id="PTHR43357:SF3">
    <property type="entry name" value="FE(3+)-TRANSPORT SYSTEM PERMEASE PROTEIN FBPB 2"/>
    <property type="match status" value="1"/>
</dbReference>
<name>A0A2X1UWD8_9BURK</name>
<evidence type="ECO:0000256" key="4">
    <source>
        <dbReference type="ARBA" id="ARBA00022519"/>
    </source>
</evidence>
<dbReference type="Pfam" id="PF00528">
    <property type="entry name" value="BPD_transp_1"/>
    <property type="match status" value="2"/>
</dbReference>
<keyword evidence="4" id="KW-0997">Cell inner membrane</keyword>
<dbReference type="RefSeq" id="WP_113062769.1">
    <property type="nucleotide sequence ID" value="NZ_UATH01000001.1"/>
</dbReference>
<evidence type="ECO:0000313" key="10">
    <source>
        <dbReference type="EMBL" id="SPY08691.1"/>
    </source>
</evidence>
<keyword evidence="5 8" id="KW-0812">Transmembrane</keyword>
<feature type="domain" description="ABC transmembrane type-1" evidence="9">
    <location>
        <begin position="338"/>
        <end position="544"/>
    </location>
</feature>
<dbReference type="InterPro" id="IPR000515">
    <property type="entry name" value="MetI-like"/>
</dbReference>